<dbReference type="Proteomes" id="UP001064048">
    <property type="component" value="Chromosome 5"/>
</dbReference>
<accession>A0ACC0KEI9</accession>
<gene>
    <name evidence="1" type="ORF">MSG28_003375</name>
</gene>
<sequence length="129" mass="14664">MSGAEVASRSRETSLPTELPAGLYLRALRQYQKLLDLRRLTPKDKVSPRNSVCMCCMQCNDMLSKYRAEYKQSQARNHCFRFSTSDRNVKFGVVTIPSTVEGSSMNLGQSVHRVFPPRYFLASARHQAT</sequence>
<proteinExistence type="predicted"/>
<evidence type="ECO:0000313" key="1">
    <source>
        <dbReference type="EMBL" id="KAI8434899.1"/>
    </source>
</evidence>
<organism evidence="1 2">
    <name type="scientific">Choristoneura fumiferana</name>
    <name type="common">Spruce budworm moth</name>
    <name type="synonym">Archips fumiferana</name>
    <dbReference type="NCBI Taxonomy" id="7141"/>
    <lineage>
        <taxon>Eukaryota</taxon>
        <taxon>Metazoa</taxon>
        <taxon>Ecdysozoa</taxon>
        <taxon>Arthropoda</taxon>
        <taxon>Hexapoda</taxon>
        <taxon>Insecta</taxon>
        <taxon>Pterygota</taxon>
        <taxon>Neoptera</taxon>
        <taxon>Endopterygota</taxon>
        <taxon>Lepidoptera</taxon>
        <taxon>Glossata</taxon>
        <taxon>Ditrysia</taxon>
        <taxon>Tortricoidea</taxon>
        <taxon>Tortricidae</taxon>
        <taxon>Tortricinae</taxon>
        <taxon>Choristoneura</taxon>
    </lineage>
</organism>
<comment type="caution">
    <text evidence="1">The sequence shown here is derived from an EMBL/GenBank/DDBJ whole genome shotgun (WGS) entry which is preliminary data.</text>
</comment>
<keyword evidence="2" id="KW-1185">Reference proteome</keyword>
<name>A0ACC0KEI9_CHOFU</name>
<reference evidence="1 2" key="1">
    <citation type="journal article" date="2022" name="Genome Biol. Evol.">
        <title>The Spruce Budworm Genome: Reconstructing the Evolutionary History of Antifreeze Proteins.</title>
        <authorList>
            <person name="Beliveau C."/>
            <person name="Gagne P."/>
            <person name="Picq S."/>
            <person name="Vernygora O."/>
            <person name="Keeling C.I."/>
            <person name="Pinkney K."/>
            <person name="Doucet D."/>
            <person name="Wen F."/>
            <person name="Johnston J.S."/>
            <person name="Maaroufi H."/>
            <person name="Boyle B."/>
            <person name="Laroche J."/>
            <person name="Dewar K."/>
            <person name="Juretic N."/>
            <person name="Blackburn G."/>
            <person name="Nisole A."/>
            <person name="Brunet B."/>
            <person name="Brandao M."/>
            <person name="Lumley L."/>
            <person name="Duan J."/>
            <person name="Quan G."/>
            <person name="Lucarotti C.J."/>
            <person name="Roe A.D."/>
            <person name="Sperling F.A.H."/>
            <person name="Levesque R.C."/>
            <person name="Cusson M."/>
        </authorList>
    </citation>
    <scope>NUCLEOTIDE SEQUENCE [LARGE SCALE GENOMIC DNA]</scope>
    <source>
        <strain evidence="1">Glfc:IPQL:Cfum</strain>
    </source>
</reference>
<protein>
    <submittedName>
        <fullName evidence="1">Uncharacterized protein</fullName>
    </submittedName>
</protein>
<evidence type="ECO:0000313" key="2">
    <source>
        <dbReference type="Proteomes" id="UP001064048"/>
    </source>
</evidence>
<dbReference type="EMBL" id="CM046105">
    <property type="protein sequence ID" value="KAI8434899.1"/>
    <property type="molecule type" value="Genomic_DNA"/>
</dbReference>